<accession>A0A1T5G9S5</accession>
<dbReference type="PROSITE" id="PS51352">
    <property type="entry name" value="THIOREDOXIN_2"/>
    <property type="match status" value="1"/>
</dbReference>
<evidence type="ECO:0000313" key="6">
    <source>
        <dbReference type="EMBL" id="SKC05051.1"/>
    </source>
</evidence>
<dbReference type="InterPro" id="IPR013766">
    <property type="entry name" value="Thioredoxin_domain"/>
</dbReference>
<keyword evidence="4" id="KW-0676">Redox-active center</keyword>
<dbReference type="InterPro" id="IPR050553">
    <property type="entry name" value="Thioredoxin_ResA/DsbE_sf"/>
</dbReference>
<reference evidence="7" key="1">
    <citation type="submission" date="2017-02" db="EMBL/GenBank/DDBJ databases">
        <authorList>
            <person name="Varghese N."/>
            <person name="Submissions S."/>
        </authorList>
    </citation>
    <scope>NUCLEOTIDE SEQUENCE [LARGE SCALE GENOMIC DNA]</scope>
    <source>
        <strain evidence="7">DSM 22270</strain>
    </source>
</reference>
<dbReference type="Pfam" id="PF08534">
    <property type="entry name" value="Redoxin"/>
    <property type="match status" value="1"/>
</dbReference>
<evidence type="ECO:0000313" key="7">
    <source>
        <dbReference type="Proteomes" id="UP000190897"/>
    </source>
</evidence>
<protein>
    <submittedName>
        <fullName evidence="6">Peroxiredoxin</fullName>
    </submittedName>
</protein>
<dbReference type="Proteomes" id="UP000190897">
    <property type="component" value="Unassembled WGS sequence"/>
</dbReference>
<name>A0A1T5G9S5_9BACT</name>
<dbReference type="GO" id="GO:0030313">
    <property type="term" value="C:cell envelope"/>
    <property type="evidence" value="ECO:0007669"/>
    <property type="project" value="UniProtKB-SubCell"/>
</dbReference>
<dbReference type="STRING" id="651661.SAMN05660293_03819"/>
<organism evidence="6 7">
    <name type="scientific">Dyadobacter psychrophilus</name>
    <dbReference type="NCBI Taxonomy" id="651661"/>
    <lineage>
        <taxon>Bacteria</taxon>
        <taxon>Pseudomonadati</taxon>
        <taxon>Bacteroidota</taxon>
        <taxon>Cytophagia</taxon>
        <taxon>Cytophagales</taxon>
        <taxon>Spirosomataceae</taxon>
        <taxon>Dyadobacter</taxon>
    </lineage>
</organism>
<proteinExistence type="predicted"/>
<dbReference type="PANTHER" id="PTHR42852">
    <property type="entry name" value="THIOL:DISULFIDE INTERCHANGE PROTEIN DSBE"/>
    <property type="match status" value="1"/>
</dbReference>
<dbReference type="InterPro" id="IPR013740">
    <property type="entry name" value="Redoxin"/>
</dbReference>
<feature type="domain" description="Thioredoxin" evidence="5">
    <location>
        <begin position="27"/>
        <end position="171"/>
    </location>
</feature>
<dbReference type="AlphaFoldDB" id="A0A1T5G9S5"/>
<dbReference type="SUPFAM" id="SSF52833">
    <property type="entry name" value="Thioredoxin-like"/>
    <property type="match status" value="1"/>
</dbReference>
<keyword evidence="2" id="KW-0201">Cytochrome c-type biogenesis</keyword>
<dbReference type="InterPro" id="IPR017937">
    <property type="entry name" value="Thioredoxin_CS"/>
</dbReference>
<dbReference type="PROSITE" id="PS00194">
    <property type="entry name" value="THIOREDOXIN_1"/>
    <property type="match status" value="1"/>
</dbReference>
<dbReference type="OrthoDB" id="6399635at2"/>
<dbReference type="EMBL" id="FUZA01000005">
    <property type="protein sequence ID" value="SKC05051.1"/>
    <property type="molecule type" value="Genomic_DNA"/>
</dbReference>
<keyword evidence="7" id="KW-1185">Reference proteome</keyword>
<evidence type="ECO:0000256" key="4">
    <source>
        <dbReference type="ARBA" id="ARBA00023284"/>
    </source>
</evidence>
<evidence type="ECO:0000256" key="1">
    <source>
        <dbReference type="ARBA" id="ARBA00004196"/>
    </source>
</evidence>
<sequence>MKLIFSKLVVCVALFTHVGVKAQEGKIRVGEKAPEITLPALDGTEIALSSQKGKVVLVDFWASWCAPCVEEQPELKKVYNQFNKSGNAEKEFEIFGVSLDSKKPAWKAIVKKYNLKWIQVSDLKFWTSPIAKTYEIDALPFNVLLDKEGTIIGVNLHGKELEDAIAEGLGK</sequence>
<keyword evidence="3" id="KW-1015">Disulfide bond</keyword>
<evidence type="ECO:0000256" key="3">
    <source>
        <dbReference type="ARBA" id="ARBA00023157"/>
    </source>
</evidence>
<comment type="subcellular location">
    <subcellularLocation>
        <location evidence="1">Cell envelope</location>
    </subcellularLocation>
</comment>
<dbReference type="CDD" id="cd02966">
    <property type="entry name" value="TlpA_like_family"/>
    <property type="match status" value="1"/>
</dbReference>
<dbReference type="GO" id="GO:0017004">
    <property type="term" value="P:cytochrome complex assembly"/>
    <property type="evidence" value="ECO:0007669"/>
    <property type="project" value="UniProtKB-KW"/>
</dbReference>
<dbReference type="RefSeq" id="WP_082216326.1">
    <property type="nucleotide sequence ID" value="NZ_FUZA01000005.1"/>
</dbReference>
<dbReference type="Gene3D" id="3.40.30.10">
    <property type="entry name" value="Glutaredoxin"/>
    <property type="match status" value="1"/>
</dbReference>
<evidence type="ECO:0000256" key="2">
    <source>
        <dbReference type="ARBA" id="ARBA00022748"/>
    </source>
</evidence>
<dbReference type="PANTHER" id="PTHR42852:SF6">
    <property type="entry name" value="THIOL:DISULFIDE INTERCHANGE PROTEIN DSBE"/>
    <property type="match status" value="1"/>
</dbReference>
<dbReference type="InterPro" id="IPR036249">
    <property type="entry name" value="Thioredoxin-like_sf"/>
</dbReference>
<evidence type="ECO:0000259" key="5">
    <source>
        <dbReference type="PROSITE" id="PS51352"/>
    </source>
</evidence>
<gene>
    <name evidence="6" type="ORF">SAMN05660293_03819</name>
</gene>